<evidence type="ECO:0000313" key="3">
    <source>
        <dbReference type="EMBL" id="HJD44498.1"/>
    </source>
</evidence>
<dbReference type="Pfam" id="PF13387">
    <property type="entry name" value="Lnb_N"/>
    <property type="match status" value="1"/>
</dbReference>
<feature type="domain" description="Lnb N-terminal periplasmic" evidence="2">
    <location>
        <begin position="119"/>
        <end position="274"/>
    </location>
</feature>
<dbReference type="EMBL" id="DWUQ01000113">
    <property type="protein sequence ID" value="HJD44498.1"/>
    <property type="molecule type" value="Genomic_DNA"/>
</dbReference>
<feature type="transmembrane region" description="Helical" evidence="1">
    <location>
        <begin position="60"/>
        <end position="77"/>
    </location>
</feature>
<reference evidence="3" key="1">
    <citation type="journal article" date="2021" name="PeerJ">
        <title>Extensive microbial diversity within the chicken gut microbiome revealed by metagenomics and culture.</title>
        <authorList>
            <person name="Gilroy R."/>
            <person name="Ravi A."/>
            <person name="Getino M."/>
            <person name="Pursley I."/>
            <person name="Horton D.L."/>
            <person name="Alikhan N.F."/>
            <person name="Baker D."/>
            <person name="Gharbi K."/>
            <person name="Hall N."/>
            <person name="Watson M."/>
            <person name="Adriaenssens E.M."/>
            <person name="Foster-Nyarko E."/>
            <person name="Jarju S."/>
            <person name="Secka A."/>
            <person name="Antonio M."/>
            <person name="Oren A."/>
            <person name="Chaudhuri R.R."/>
            <person name="La Ragione R."/>
            <person name="Hildebrand F."/>
            <person name="Pallen M.J."/>
        </authorList>
    </citation>
    <scope>NUCLEOTIDE SEQUENCE</scope>
    <source>
        <strain evidence="3">9264</strain>
    </source>
</reference>
<evidence type="ECO:0000313" key="4">
    <source>
        <dbReference type="Proteomes" id="UP000823889"/>
    </source>
</evidence>
<evidence type="ECO:0000256" key="1">
    <source>
        <dbReference type="SAM" id="Phobius"/>
    </source>
</evidence>
<evidence type="ECO:0000259" key="2">
    <source>
        <dbReference type="Pfam" id="PF13387"/>
    </source>
</evidence>
<keyword evidence="1" id="KW-0472">Membrane</keyword>
<dbReference type="Proteomes" id="UP000823889">
    <property type="component" value="Unassembled WGS sequence"/>
</dbReference>
<protein>
    <submittedName>
        <fullName evidence="3">DUF4105 domain-containing protein</fullName>
    </submittedName>
</protein>
<dbReference type="AlphaFoldDB" id="A0A9D2RK04"/>
<organism evidence="3 4">
    <name type="scientific">Candidatus Paenalcaligenes intestinipullorum</name>
    <dbReference type="NCBI Taxonomy" id="2838718"/>
    <lineage>
        <taxon>Bacteria</taxon>
        <taxon>Pseudomonadati</taxon>
        <taxon>Pseudomonadota</taxon>
        <taxon>Betaproteobacteria</taxon>
        <taxon>Burkholderiales</taxon>
        <taxon>Alcaligenaceae</taxon>
        <taxon>Paenalcaligenes</taxon>
    </lineage>
</organism>
<gene>
    <name evidence="3" type="ORF">H9906_05660</name>
</gene>
<dbReference type="InterPro" id="IPR025178">
    <property type="entry name" value="Lnb_N"/>
</dbReference>
<keyword evidence="1" id="KW-0812">Transmembrane</keyword>
<comment type="caution">
    <text evidence="3">The sequence shown here is derived from an EMBL/GenBank/DDBJ whole genome shotgun (WGS) entry which is preliminary data.</text>
</comment>
<name>A0A9D2RK04_9BURK</name>
<sequence length="326" mass="37337">MGWRYGLAFFLLCFTIWGSLALFYQVQASVWVRGLVIASYVLLSLFLLYSWVAGHHSGRLLAFGLLNIALLGWWFTIQPTGDKDWAADVQYTTTGQVNGNHVTLEHVRNFVWHNRDQATPQWETRHYDLSQLQTVDMFLSYWMGPAIAHTLVSFGFADGQQVVWSVEIRRQVQQKFSSIGGFFKSFEMSVIAADENDIIRLRTNHRREEVYRYPIDMPLESAQSLFIAYVELANDTAQHPRFYHTLFANCTTIVYQLASRIVKGLPKDYRLLLSGYLPSYLQKLGALAGPERPLTVRQHEAAISAKAQAIPPHAPYSEWIRQTDSP</sequence>
<keyword evidence="1" id="KW-1133">Transmembrane helix</keyword>
<feature type="transmembrane region" description="Helical" evidence="1">
    <location>
        <begin position="31"/>
        <end position="53"/>
    </location>
</feature>
<proteinExistence type="predicted"/>
<accession>A0A9D2RK04</accession>
<reference evidence="3" key="2">
    <citation type="submission" date="2021-04" db="EMBL/GenBank/DDBJ databases">
        <authorList>
            <person name="Gilroy R."/>
        </authorList>
    </citation>
    <scope>NUCLEOTIDE SEQUENCE</scope>
    <source>
        <strain evidence="3">9264</strain>
    </source>
</reference>